<accession>A0A6A4W3D9</accession>
<evidence type="ECO:0000256" key="5">
    <source>
        <dbReference type="ARBA" id="ARBA00022723"/>
    </source>
</evidence>
<dbReference type="Proteomes" id="UP000440578">
    <property type="component" value="Unassembled WGS sequence"/>
</dbReference>
<dbReference type="InterPro" id="IPR034804">
    <property type="entry name" value="SQR/QFR_C/D"/>
</dbReference>
<gene>
    <name evidence="10" type="primary">SDHC</name>
    <name evidence="10" type="ORF">FJT64_004311</name>
</gene>
<dbReference type="InterPro" id="IPR014314">
    <property type="entry name" value="Succ_DH_cytb556"/>
</dbReference>
<dbReference type="EMBL" id="VIIS01001437">
    <property type="protein sequence ID" value="KAF0298304.1"/>
    <property type="molecule type" value="Genomic_DNA"/>
</dbReference>
<evidence type="ECO:0000256" key="8">
    <source>
        <dbReference type="ARBA" id="ARBA00023136"/>
    </source>
</evidence>
<keyword evidence="5" id="KW-0479">Metal-binding</keyword>
<evidence type="ECO:0000256" key="7">
    <source>
        <dbReference type="ARBA" id="ARBA00023004"/>
    </source>
</evidence>
<organism evidence="10 11">
    <name type="scientific">Amphibalanus amphitrite</name>
    <name type="common">Striped barnacle</name>
    <name type="synonym">Balanus amphitrite</name>
    <dbReference type="NCBI Taxonomy" id="1232801"/>
    <lineage>
        <taxon>Eukaryota</taxon>
        <taxon>Metazoa</taxon>
        <taxon>Ecdysozoa</taxon>
        <taxon>Arthropoda</taxon>
        <taxon>Crustacea</taxon>
        <taxon>Multicrustacea</taxon>
        <taxon>Cirripedia</taxon>
        <taxon>Thoracica</taxon>
        <taxon>Thoracicalcarea</taxon>
        <taxon>Balanomorpha</taxon>
        <taxon>Balanoidea</taxon>
        <taxon>Balanidae</taxon>
        <taxon>Amphibalaninae</taxon>
        <taxon>Amphibalanus</taxon>
    </lineage>
</organism>
<dbReference type="GO" id="GO:0006121">
    <property type="term" value="P:mitochondrial electron transport, succinate to ubiquinone"/>
    <property type="evidence" value="ECO:0007669"/>
    <property type="project" value="UniProtKB-ARBA"/>
</dbReference>
<name>A0A6A4W3D9_AMPAM</name>
<dbReference type="GO" id="GO:0005739">
    <property type="term" value="C:mitochondrion"/>
    <property type="evidence" value="ECO:0007669"/>
    <property type="project" value="GOC"/>
</dbReference>
<evidence type="ECO:0000256" key="3">
    <source>
        <dbReference type="ARBA" id="ARBA00022617"/>
    </source>
</evidence>
<dbReference type="GO" id="GO:0006099">
    <property type="term" value="P:tricarboxylic acid cycle"/>
    <property type="evidence" value="ECO:0007669"/>
    <property type="project" value="InterPro"/>
</dbReference>
<comment type="pathway">
    <text evidence="2">Carbohydrate metabolism; tricarboxylic acid cycle.</text>
</comment>
<dbReference type="PROSITE" id="PS01001">
    <property type="entry name" value="SDH_CYT_2"/>
    <property type="match status" value="1"/>
</dbReference>
<keyword evidence="4 9" id="KW-0812">Transmembrane</keyword>
<comment type="subcellular location">
    <subcellularLocation>
        <location evidence="1">Membrane</location>
        <topology evidence="1">Multi-pass membrane protein</topology>
    </subcellularLocation>
</comment>
<keyword evidence="3" id="KW-0349">Heme</keyword>
<dbReference type="PANTHER" id="PTHR10978:SF5">
    <property type="entry name" value="SUCCINATE DEHYDROGENASE CYTOCHROME B560 SUBUNIT, MITOCHONDRIAL"/>
    <property type="match status" value="1"/>
</dbReference>
<dbReference type="InterPro" id="IPR018495">
    <property type="entry name" value="Succ_DH_cyt_bsu_CS"/>
</dbReference>
<dbReference type="GO" id="GO:0009055">
    <property type="term" value="F:electron transfer activity"/>
    <property type="evidence" value="ECO:0007669"/>
    <property type="project" value="InterPro"/>
</dbReference>
<dbReference type="GO" id="GO:0046872">
    <property type="term" value="F:metal ion binding"/>
    <property type="evidence" value="ECO:0007669"/>
    <property type="project" value="UniProtKB-KW"/>
</dbReference>
<evidence type="ECO:0000256" key="9">
    <source>
        <dbReference type="SAM" id="Phobius"/>
    </source>
</evidence>
<dbReference type="Gene3D" id="1.20.1300.10">
    <property type="entry name" value="Fumarate reductase/succinate dehydrogenase, transmembrane subunit"/>
    <property type="match status" value="1"/>
</dbReference>
<dbReference type="SUPFAM" id="SSF81343">
    <property type="entry name" value="Fumarate reductase respiratory complex transmembrane subunits"/>
    <property type="match status" value="1"/>
</dbReference>
<dbReference type="PANTHER" id="PTHR10978">
    <property type="entry name" value="SUCCINATE DEHYDROGENASE CYTOCHROME B560 SUBUNIT"/>
    <property type="match status" value="1"/>
</dbReference>
<evidence type="ECO:0000256" key="2">
    <source>
        <dbReference type="ARBA" id="ARBA00005163"/>
    </source>
</evidence>
<keyword evidence="7" id="KW-0408">Iron</keyword>
<dbReference type="InterPro" id="IPR000701">
    <property type="entry name" value="SuccDH_FuR_B_TM-su"/>
</dbReference>
<keyword evidence="11" id="KW-1185">Reference proteome</keyword>
<protein>
    <submittedName>
        <fullName evidence="10">Succinate dehydrogenase cytochrome b560 subunit, mitochondrial</fullName>
    </submittedName>
</protein>
<dbReference type="CDD" id="cd03499">
    <property type="entry name" value="SQR_TypeC_SdhC"/>
    <property type="match status" value="1"/>
</dbReference>
<evidence type="ECO:0000256" key="4">
    <source>
        <dbReference type="ARBA" id="ARBA00022692"/>
    </source>
</evidence>
<evidence type="ECO:0000256" key="6">
    <source>
        <dbReference type="ARBA" id="ARBA00022989"/>
    </source>
</evidence>
<evidence type="ECO:0000313" key="10">
    <source>
        <dbReference type="EMBL" id="KAF0298304.1"/>
    </source>
</evidence>
<dbReference type="PROSITE" id="PS01000">
    <property type="entry name" value="SDH_CYT_1"/>
    <property type="match status" value="1"/>
</dbReference>
<dbReference type="FunFam" id="1.20.1300.10:FF:000011">
    <property type="entry name" value="Succinate dehydrogenase cytochrome b560 subunit"/>
    <property type="match status" value="1"/>
</dbReference>
<evidence type="ECO:0000256" key="1">
    <source>
        <dbReference type="ARBA" id="ARBA00004141"/>
    </source>
</evidence>
<comment type="caution">
    <text evidence="10">The sequence shown here is derived from an EMBL/GenBank/DDBJ whole genome shotgun (WGS) entry which is preliminary data.</text>
</comment>
<dbReference type="GO" id="GO:0016020">
    <property type="term" value="C:membrane"/>
    <property type="evidence" value="ECO:0007669"/>
    <property type="project" value="UniProtKB-SubCell"/>
</dbReference>
<keyword evidence="6 9" id="KW-1133">Transmembrane helix</keyword>
<feature type="transmembrane region" description="Helical" evidence="9">
    <location>
        <begin position="75"/>
        <end position="94"/>
    </location>
</feature>
<sequence>MALCLRLASRSVAANCSSRILQKSLLTTSSRSWAIQQYSAEEWERKNEKMGRPLSPHLTIYKFQLTSMLSITHRATGMGLHFGLLGFAGAMVLLPNSYPYYLTLLAGSGGGKALLVASKFIISWPFFFHTFNGIRHLVWDMGKGFSIKTLYKSGYAVVGLSILAALVAAVV</sequence>
<feature type="transmembrane region" description="Helical" evidence="9">
    <location>
        <begin position="149"/>
        <end position="170"/>
    </location>
</feature>
<dbReference type="NCBIfam" id="TIGR02970">
    <property type="entry name" value="succ_dehyd_cytB"/>
    <property type="match status" value="1"/>
</dbReference>
<reference evidence="10 11" key="1">
    <citation type="submission" date="2019-07" db="EMBL/GenBank/DDBJ databases">
        <title>Draft genome assembly of a fouling barnacle, Amphibalanus amphitrite (Darwin, 1854): The first reference genome for Thecostraca.</title>
        <authorList>
            <person name="Kim W."/>
        </authorList>
    </citation>
    <scope>NUCLEOTIDE SEQUENCE [LARGE SCALE GENOMIC DNA]</scope>
    <source>
        <strain evidence="10">SNU_AA5</strain>
        <tissue evidence="10">Soma without cirri and trophi</tissue>
    </source>
</reference>
<dbReference type="AlphaFoldDB" id="A0A6A4W3D9"/>
<dbReference type="Pfam" id="PF01127">
    <property type="entry name" value="Sdh_cyt"/>
    <property type="match status" value="1"/>
</dbReference>
<keyword evidence="8 9" id="KW-0472">Membrane</keyword>
<dbReference type="OrthoDB" id="588261at2759"/>
<proteinExistence type="predicted"/>
<evidence type="ECO:0000313" key="11">
    <source>
        <dbReference type="Proteomes" id="UP000440578"/>
    </source>
</evidence>